<name>A0A1F6NKS9_9BACT</name>
<organism evidence="1 2">
    <name type="scientific">Candidatus Magasanikbacteria bacterium RIFOXYA2_FULL_44_8</name>
    <dbReference type="NCBI Taxonomy" id="1798696"/>
    <lineage>
        <taxon>Bacteria</taxon>
        <taxon>Candidatus Magasanikiibacteriota</taxon>
    </lineage>
</organism>
<dbReference type="EMBL" id="MFQR01000015">
    <property type="protein sequence ID" value="OGH84522.1"/>
    <property type="molecule type" value="Genomic_DNA"/>
</dbReference>
<protein>
    <submittedName>
        <fullName evidence="1">Uncharacterized protein</fullName>
    </submittedName>
</protein>
<reference evidence="1 2" key="1">
    <citation type="journal article" date="2016" name="Nat. Commun.">
        <title>Thousands of microbial genomes shed light on interconnected biogeochemical processes in an aquifer system.</title>
        <authorList>
            <person name="Anantharaman K."/>
            <person name="Brown C.T."/>
            <person name="Hug L.A."/>
            <person name="Sharon I."/>
            <person name="Castelle C.J."/>
            <person name="Probst A.J."/>
            <person name="Thomas B.C."/>
            <person name="Singh A."/>
            <person name="Wilkins M.J."/>
            <person name="Karaoz U."/>
            <person name="Brodie E.L."/>
            <person name="Williams K.H."/>
            <person name="Hubbard S.S."/>
            <person name="Banfield J.F."/>
        </authorList>
    </citation>
    <scope>NUCLEOTIDE SEQUENCE [LARGE SCALE GENOMIC DNA]</scope>
</reference>
<proteinExistence type="predicted"/>
<gene>
    <name evidence="1" type="ORF">A2261_02750</name>
</gene>
<comment type="caution">
    <text evidence="1">The sequence shown here is derived from an EMBL/GenBank/DDBJ whole genome shotgun (WGS) entry which is preliminary data.</text>
</comment>
<dbReference type="AlphaFoldDB" id="A0A1F6NKS9"/>
<dbReference type="Proteomes" id="UP000177803">
    <property type="component" value="Unassembled WGS sequence"/>
</dbReference>
<evidence type="ECO:0000313" key="2">
    <source>
        <dbReference type="Proteomes" id="UP000177803"/>
    </source>
</evidence>
<accession>A0A1F6NKS9</accession>
<evidence type="ECO:0000313" key="1">
    <source>
        <dbReference type="EMBL" id="OGH84522.1"/>
    </source>
</evidence>
<sequence length="235" mass="27026">MPKTKTKAKVSAKDIFDKHVAKKIVGKNSKETIEIFCNLNYNHFYNWAQKHNLEERQVSSLVGFKDEFFVEILISQIINESKLSDKFYCKKVTANDKSGLSARAIKLKGEDKILTIGGDCVIFRKSDNKPLMIIECKEYIDMIRMKELIGESRVIKDEISKSINLLDDIKFCVFAEVLELTEGWACLLGNSDLKHKIDAIFVIRDGKRKDRENMPVATNILAFKDYVQNFLEGFK</sequence>